<dbReference type="HOGENOM" id="CLU_001265_46_6_2"/>
<dbReference type="GO" id="GO:0005351">
    <property type="term" value="F:carbohydrate:proton symporter activity"/>
    <property type="evidence" value="ECO:0007669"/>
    <property type="project" value="TreeGrafter"/>
</dbReference>
<gene>
    <name evidence="8" type="ordered locus">Ahos_0317</name>
</gene>
<organism evidence="8 9">
    <name type="scientific">Acidianus hospitalis (strain W1)</name>
    <dbReference type="NCBI Taxonomy" id="933801"/>
    <lineage>
        <taxon>Archaea</taxon>
        <taxon>Thermoproteota</taxon>
        <taxon>Thermoprotei</taxon>
        <taxon>Sulfolobales</taxon>
        <taxon>Sulfolobaceae</taxon>
        <taxon>Acidianus</taxon>
    </lineage>
</organism>
<dbReference type="GeneID" id="10599758"/>
<feature type="transmembrane region" description="Helical" evidence="6">
    <location>
        <begin position="391"/>
        <end position="407"/>
    </location>
</feature>
<feature type="transmembrane region" description="Helical" evidence="6">
    <location>
        <begin position="323"/>
        <end position="342"/>
    </location>
</feature>
<evidence type="ECO:0000256" key="3">
    <source>
        <dbReference type="ARBA" id="ARBA00022692"/>
    </source>
</evidence>
<dbReference type="RefSeq" id="WP_013775124.1">
    <property type="nucleotide sequence ID" value="NC_015518.1"/>
</dbReference>
<dbReference type="InterPro" id="IPR036259">
    <property type="entry name" value="MFS_trans_sf"/>
</dbReference>
<evidence type="ECO:0000256" key="2">
    <source>
        <dbReference type="ARBA" id="ARBA00010992"/>
    </source>
</evidence>
<keyword evidence="3 6" id="KW-0812">Transmembrane</keyword>
<dbReference type="InterPro" id="IPR050360">
    <property type="entry name" value="MFS_Sugar_Transporters"/>
</dbReference>
<evidence type="ECO:0000256" key="5">
    <source>
        <dbReference type="ARBA" id="ARBA00023136"/>
    </source>
</evidence>
<feature type="domain" description="Major facilitator superfamily (MFS) profile" evidence="7">
    <location>
        <begin position="26"/>
        <end position="435"/>
    </location>
</feature>
<accession>F4B5B4</accession>
<dbReference type="SUPFAM" id="SSF103473">
    <property type="entry name" value="MFS general substrate transporter"/>
    <property type="match status" value="1"/>
</dbReference>
<dbReference type="PANTHER" id="PTHR48022">
    <property type="entry name" value="PLASTIDIC GLUCOSE TRANSPORTER 4"/>
    <property type="match status" value="1"/>
</dbReference>
<keyword evidence="9" id="KW-1185">Reference proteome</keyword>
<keyword evidence="4 6" id="KW-1133">Transmembrane helix</keyword>
<dbReference type="PROSITE" id="PS00217">
    <property type="entry name" value="SUGAR_TRANSPORT_2"/>
    <property type="match status" value="1"/>
</dbReference>
<comment type="similarity">
    <text evidence="2">Belongs to the major facilitator superfamily. Sugar transporter (TC 2.A.1.1) family.</text>
</comment>
<keyword evidence="5 6" id="KW-0472">Membrane</keyword>
<dbReference type="InterPro" id="IPR005828">
    <property type="entry name" value="MFS_sugar_transport-like"/>
</dbReference>
<evidence type="ECO:0000256" key="4">
    <source>
        <dbReference type="ARBA" id="ARBA00022989"/>
    </source>
</evidence>
<feature type="transmembrane region" description="Helical" evidence="6">
    <location>
        <begin position="296"/>
        <end position="316"/>
    </location>
</feature>
<name>F4B5B4_ACIHW</name>
<evidence type="ECO:0000259" key="7">
    <source>
        <dbReference type="PROSITE" id="PS50850"/>
    </source>
</evidence>
<feature type="transmembrane region" description="Helical" evidence="6">
    <location>
        <begin position="413"/>
        <end position="431"/>
    </location>
</feature>
<dbReference type="InterPro" id="IPR005829">
    <property type="entry name" value="Sugar_transporter_CS"/>
</dbReference>
<dbReference type="InterPro" id="IPR020846">
    <property type="entry name" value="MFS_dom"/>
</dbReference>
<reference evidence="8 9" key="1">
    <citation type="journal article" date="2011" name="Extremophiles">
        <title>Genomic analysis of Acidianus hospitalis W1 a host for studying crenarchaeal virus and plasmid life cycles.</title>
        <authorList>
            <person name="You X.Y."/>
            <person name="Liu C."/>
            <person name="Wang S.Y."/>
            <person name="Jiang C.Y."/>
            <person name="Shah S.A."/>
            <person name="Prangishvili D."/>
            <person name="She Q."/>
            <person name="Liu S.J."/>
            <person name="Garrett R.A."/>
        </authorList>
    </citation>
    <scope>NUCLEOTIDE SEQUENCE [LARGE SCALE GENOMIC DNA]</scope>
    <source>
        <strain evidence="8 9">W1</strain>
    </source>
</reference>
<feature type="transmembrane region" description="Helical" evidence="6">
    <location>
        <begin position="262"/>
        <end position="284"/>
    </location>
</feature>
<proteinExistence type="inferred from homology"/>
<evidence type="ECO:0000256" key="6">
    <source>
        <dbReference type="SAM" id="Phobius"/>
    </source>
</evidence>
<protein>
    <submittedName>
        <fullName evidence="8">Phosphate transporter related protein</fullName>
    </submittedName>
</protein>
<dbReference type="GO" id="GO:0016020">
    <property type="term" value="C:membrane"/>
    <property type="evidence" value="ECO:0007669"/>
    <property type="project" value="UniProtKB-SubCell"/>
</dbReference>
<dbReference type="eggNOG" id="arCOG02682">
    <property type="taxonomic scope" value="Archaea"/>
</dbReference>
<evidence type="ECO:0000313" key="9">
    <source>
        <dbReference type="Proteomes" id="UP000008458"/>
    </source>
</evidence>
<comment type="subcellular location">
    <subcellularLocation>
        <location evidence="1">Membrane</location>
        <topology evidence="1">Multi-pass membrane protein</topology>
    </subcellularLocation>
</comment>
<feature type="transmembrane region" description="Helical" evidence="6">
    <location>
        <begin position="150"/>
        <end position="173"/>
    </location>
</feature>
<feature type="transmembrane region" description="Helical" evidence="6">
    <location>
        <begin position="91"/>
        <end position="111"/>
    </location>
</feature>
<sequence>MNWEDIKEKVFSEMNFMKSRGFHYRMLLLTGGGIFVDGYNIIIISYGLAGIQKAFHPSAYLLGLIGLSVIIGNLIGALIAGYVVDRLGRKTIFILDLIFFVGFAILSGLVTNAYELLLARILVGLGIGLDYPIATSYLSEFSPVRSRGKYLIMNITFFNIAGVVATPIAYWLLSYGELVAWRYMLMSAAVPAIIVLLARLGTPESPRWLLIKGRKEEAKKVIERVIGKPLNDEAAKLLDSVQITPEHSTYYKELLTKYTRDAIFIGVFYFLFAIAFLGTSIFGPEFESGLHLPGEISSMVFWSLFVVGDIIAILLVDRIGRRPITLIGWGGMTAMMLALIILPKSFTIGLELAFTLFAMFQGIGPASTHMVYSPELFPTRIRATAEGWKQGVGRLGGVLTGVFFPAISLDEKLYIILIASALGFIWSFLLAKETKGKSLEEISERTHVNISNTQLLNKDTTNNFPFNTEHSK</sequence>
<evidence type="ECO:0000313" key="8">
    <source>
        <dbReference type="EMBL" id="AEE93208.1"/>
    </source>
</evidence>
<dbReference type="STRING" id="933801.Ahos_0317"/>
<dbReference type="PROSITE" id="PS00216">
    <property type="entry name" value="SUGAR_TRANSPORT_1"/>
    <property type="match status" value="1"/>
</dbReference>
<dbReference type="Proteomes" id="UP000008458">
    <property type="component" value="Chromosome"/>
</dbReference>
<dbReference type="Gene3D" id="1.20.1250.20">
    <property type="entry name" value="MFS general substrate transporter like domains"/>
    <property type="match status" value="1"/>
</dbReference>
<dbReference type="Pfam" id="PF00083">
    <property type="entry name" value="Sugar_tr"/>
    <property type="match status" value="1"/>
</dbReference>
<dbReference type="PANTHER" id="PTHR48022:SF2">
    <property type="entry name" value="PLASTIDIC GLUCOSE TRANSPORTER 4"/>
    <property type="match status" value="1"/>
</dbReference>
<feature type="transmembrane region" description="Helical" evidence="6">
    <location>
        <begin position="117"/>
        <end position="138"/>
    </location>
</feature>
<feature type="transmembrane region" description="Helical" evidence="6">
    <location>
        <begin position="60"/>
        <end position="84"/>
    </location>
</feature>
<dbReference type="EMBL" id="CP002535">
    <property type="protein sequence ID" value="AEE93208.1"/>
    <property type="molecule type" value="Genomic_DNA"/>
</dbReference>
<feature type="transmembrane region" description="Helical" evidence="6">
    <location>
        <begin position="348"/>
        <end position="371"/>
    </location>
</feature>
<evidence type="ECO:0000256" key="1">
    <source>
        <dbReference type="ARBA" id="ARBA00004141"/>
    </source>
</evidence>
<feature type="transmembrane region" description="Helical" evidence="6">
    <location>
        <begin position="179"/>
        <end position="198"/>
    </location>
</feature>
<dbReference type="KEGG" id="aho:Ahos_0317"/>
<reference key="2">
    <citation type="journal article" date="2011" name="Extremophiles">
        <title>Genomic analyses of Acidianus hospitalis W1 a host for studying crenarchaeal virus and plasmid life cycles.</title>
        <authorList>
            <person name="You X.Y."/>
            <person name="Liu C."/>
            <person name="Wang S.Y."/>
            <person name="Jiang C.Y."/>
            <person name="Shah S.A."/>
            <person name="Prangishvili D."/>
            <person name="Liu S.J."/>
            <person name="Garrett R.A."/>
        </authorList>
    </citation>
    <scope>NUCLEOTIDE SEQUENCE</scope>
    <source>
        <strain>W1</strain>
    </source>
</reference>
<dbReference type="AlphaFoldDB" id="F4B5B4"/>
<dbReference type="PROSITE" id="PS50850">
    <property type="entry name" value="MFS"/>
    <property type="match status" value="1"/>
</dbReference>
<feature type="transmembrane region" description="Helical" evidence="6">
    <location>
        <begin position="26"/>
        <end position="48"/>
    </location>
</feature>
<dbReference type="OrthoDB" id="117970at2157"/>